<evidence type="ECO:0008006" key="4">
    <source>
        <dbReference type="Google" id="ProtNLM"/>
    </source>
</evidence>
<comment type="caution">
    <text evidence="2">The sequence shown here is derived from an EMBL/GenBank/DDBJ whole genome shotgun (WGS) entry which is preliminary data.</text>
</comment>
<feature type="compositionally biased region" description="Low complexity" evidence="1">
    <location>
        <begin position="302"/>
        <end position="311"/>
    </location>
</feature>
<feature type="region of interest" description="Disordered" evidence="1">
    <location>
        <begin position="528"/>
        <end position="580"/>
    </location>
</feature>
<dbReference type="Gene3D" id="2.40.50.40">
    <property type="match status" value="1"/>
</dbReference>
<feature type="compositionally biased region" description="Acidic residues" evidence="1">
    <location>
        <begin position="546"/>
        <end position="559"/>
    </location>
</feature>
<dbReference type="AlphaFoldDB" id="A0A1D1VAC9"/>
<evidence type="ECO:0000313" key="3">
    <source>
        <dbReference type="Proteomes" id="UP000186922"/>
    </source>
</evidence>
<evidence type="ECO:0000256" key="1">
    <source>
        <dbReference type="SAM" id="MobiDB-lite"/>
    </source>
</evidence>
<reference evidence="2 3" key="1">
    <citation type="journal article" date="2016" name="Nat. Commun.">
        <title>Extremotolerant tardigrade genome and improved radiotolerance of human cultured cells by tardigrade-unique protein.</title>
        <authorList>
            <person name="Hashimoto T."/>
            <person name="Horikawa D.D."/>
            <person name="Saito Y."/>
            <person name="Kuwahara H."/>
            <person name="Kozuka-Hata H."/>
            <person name="Shin-I T."/>
            <person name="Minakuchi Y."/>
            <person name="Ohishi K."/>
            <person name="Motoyama A."/>
            <person name="Aizu T."/>
            <person name="Enomoto A."/>
            <person name="Kondo K."/>
            <person name="Tanaka S."/>
            <person name="Hara Y."/>
            <person name="Koshikawa S."/>
            <person name="Sagara H."/>
            <person name="Miura T."/>
            <person name="Yokobori S."/>
            <person name="Miyagawa K."/>
            <person name="Suzuki Y."/>
            <person name="Kubo T."/>
            <person name="Oyama M."/>
            <person name="Kohara Y."/>
            <person name="Fujiyama A."/>
            <person name="Arakawa K."/>
            <person name="Katayama T."/>
            <person name="Toyoda A."/>
            <person name="Kunieda T."/>
        </authorList>
    </citation>
    <scope>NUCLEOTIDE SEQUENCE [LARGE SCALE GENOMIC DNA]</scope>
    <source>
        <strain evidence="2 3">YOKOZUNA-1</strain>
    </source>
</reference>
<organism evidence="2 3">
    <name type="scientific">Ramazzottius varieornatus</name>
    <name type="common">Water bear</name>
    <name type="synonym">Tardigrade</name>
    <dbReference type="NCBI Taxonomy" id="947166"/>
    <lineage>
        <taxon>Eukaryota</taxon>
        <taxon>Metazoa</taxon>
        <taxon>Ecdysozoa</taxon>
        <taxon>Tardigrada</taxon>
        <taxon>Eutardigrada</taxon>
        <taxon>Parachela</taxon>
        <taxon>Hypsibioidea</taxon>
        <taxon>Ramazzottiidae</taxon>
        <taxon>Ramazzottius</taxon>
    </lineage>
</organism>
<proteinExistence type="predicted"/>
<sequence>MDFARSIFSFLSPTKHPDIYRPAATGGAPVWKDYYHSSDDESINQAPPIIAMPKTGHSSPVFAPPKKDPSWWKDVEGLGTNRSKRSYPNLALDANDVQEILEMRTDGKVDQFLVKWKRPQEDGELTSWVNRGDIRLNKVLANSFMQEQENRAIQESRDIAQATDRSYFQRAHRRTHLPEAKNNKRPVILPVSDVADVYAFASSADEADNSFKKEKGLGTRRQPAKENLNSSLANYTEECRRRKLKKERNKAQAIRVATRQTSTPIQIDDGSSDDDVVEDAIDDSAKNQSPSLTSPVKRMKMSSSPSNSNSSGQRKSTRKPTVQDKKVPIPAPRKGKSNGSTGFQTNLDPFLQDSSSLSRKAEHVLDRFKKPSRLSEKHSATQAQTFDLTKDDDEEDAFKVDHGEVDLLDPVVGSVEEVETYKLSDSVREVSVEPATEAEVKPEQNNYLVYVMDNKTRPPGFQDGQQVVEKVCAFGTTLYPVGSMFFVQYKDEEHPRCLTKKQLLEWQPNYKDRVEMYLEAVREAHPGLEMAKDEDSIEQKQQSGVEQDEDESEEWEEVPSAEGSGKKEKNSSVLDYSVLA</sequence>
<dbReference type="Proteomes" id="UP000186922">
    <property type="component" value="Unassembled WGS sequence"/>
</dbReference>
<evidence type="ECO:0000313" key="2">
    <source>
        <dbReference type="EMBL" id="GAU95488.1"/>
    </source>
</evidence>
<protein>
    <recommendedName>
        <fullName evidence="4">Chromo domain-containing protein</fullName>
    </recommendedName>
</protein>
<dbReference type="CDD" id="cd00024">
    <property type="entry name" value="CD_CSD"/>
    <property type="match status" value="1"/>
</dbReference>
<accession>A0A1D1VAC9</accession>
<feature type="compositionally biased region" description="Acidic residues" evidence="1">
    <location>
        <begin position="270"/>
        <end position="282"/>
    </location>
</feature>
<feature type="compositionally biased region" description="Polar residues" evidence="1">
    <location>
        <begin position="337"/>
        <end position="356"/>
    </location>
</feature>
<keyword evidence="3" id="KW-1185">Reference proteome</keyword>
<feature type="compositionally biased region" description="Basic and acidic residues" evidence="1">
    <location>
        <begin position="528"/>
        <end position="538"/>
    </location>
</feature>
<name>A0A1D1VAC9_RAMVA</name>
<feature type="region of interest" description="Disordered" evidence="1">
    <location>
        <begin position="212"/>
        <end position="356"/>
    </location>
</feature>
<dbReference type="EMBL" id="BDGG01000003">
    <property type="protein sequence ID" value="GAU95488.1"/>
    <property type="molecule type" value="Genomic_DNA"/>
</dbReference>
<gene>
    <name evidence="2" type="primary">RvY_07099-1</name>
    <name evidence="2" type="synonym">RvY_07099.1</name>
    <name evidence="2" type="ORF">RvY_07099</name>
</gene>